<sequence>MYVWFFSIHSFFIKCRVSFCIFSVKYLCKLFKCCDFYESCILLVEMEMLQLSFRVDGGLVRVCFEMYRIHNVAAGMVVKIEVGFLCFACCISKTYF</sequence>
<organism evidence="1 2">
    <name type="scientific">Cuscuta campestris</name>
    <dbReference type="NCBI Taxonomy" id="132261"/>
    <lineage>
        <taxon>Eukaryota</taxon>
        <taxon>Viridiplantae</taxon>
        <taxon>Streptophyta</taxon>
        <taxon>Embryophyta</taxon>
        <taxon>Tracheophyta</taxon>
        <taxon>Spermatophyta</taxon>
        <taxon>Magnoliopsida</taxon>
        <taxon>eudicotyledons</taxon>
        <taxon>Gunneridae</taxon>
        <taxon>Pentapetalae</taxon>
        <taxon>asterids</taxon>
        <taxon>lamiids</taxon>
        <taxon>Solanales</taxon>
        <taxon>Convolvulaceae</taxon>
        <taxon>Cuscuteae</taxon>
        <taxon>Cuscuta</taxon>
        <taxon>Cuscuta subgen. Grammica</taxon>
        <taxon>Cuscuta sect. Cleistogrammica</taxon>
    </lineage>
</organism>
<dbReference type="AlphaFoldDB" id="A0A484L503"/>
<proteinExistence type="predicted"/>
<protein>
    <submittedName>
        <fullName evidence="1">Uncharacterized protein</fullName>
    </submittedName>
</protein>
<keyword evidence="2" id="KW-1185">Reference proteome</keyword>
<evidence type="ECO:0000313" key="2">
    <source>
        <dbReference type="Proteomes" id="UP000595140"/>
    </source>
</evidence>
<accession>A0A484L503</accession>
<reference evidence="1 2" key="1">
    <citation type="submission" date="2018-04" db="EMBL/GenBank/DDBJ databases">
        <authorList>
            <person name="Vogel A."/>
        </authorList>
    </citation>
    <scope>NUCLEOTIDE SEQUENCE [LARGE SCALE GENOMIC DNA]</scope>
</reference>
<name>A0A484L503_9ASTE</name>
<gene>
    <name evidence="1" type="ORF">CCAM_LOCUS13050</name>
</gene>
<dbReference type="Proteomes" id="UP000595140">
    <property type="component" value="Unassembled WGS sequence"/>
</dbReference>
<evidence type="ECO:0000313" key="1">
    <source>
        <dbReference type="EMBL" id="VFQ71274.1"/>
    </source>
</evidence>
<dbReference type="EMBL" id="OOIL02001001">
    <property type="protein sequence ID" value="VFQ71274.1"/>
    <property type="molecule type" value="Genomic_DNA"/>
</dbReference>